<reference evidence="2 3" key="1">
    <citation type="submission" date="2018-03" db="EMBL/GenBank/DDBJ databases">
        <title>Genomes of Pezizomycetes fungi and the evolution of truffles.</title>
        <authorList>
            <person name="Murat C."/>
            <person name="Payen T."/>
            <person name="Noel B."/>
            <person name="Kuo A."/>
            <person name="Martin F.M."/>
        </authorList>
    </citation>
    <scope>NUCLEOTIDE SEQUENCE [LARGE SCALE GENOMIC DNA]</scope>
    <source>
        <strain evidence="2">091103-1</strain>
    </source>
</reference>
<proteinExistence type="predicted"/>
<evidence type="ECO:0000256" key="1">
    <source>
        <dbReference type="SAM" id="SignalP"/>
    </source>
</evidence>
<accession>A0A317SH28</accession>
<comment type="caution">
    <text evidence="2">The sequence shown here is derived from an EMBL/GenBank/DDBJ whole genome shotgun (WGS) entry which is preliminary data.</text>
</comment>
<dbReference type="AlphaFoldDB" id="A0A317SH28"/>
<feature type="non-terminal residue" evidence="2">
    <location>
        <position position="93"/>
    </location>
</feature>
<dbReference type="EMBL" id="PYWC01000096">
    <property type="protein sequence ID" value="PWW72706.1"/>
    <property type="molecule type" value="Genomic_DNA"/>
</dbReference>
<sequence length="93" mass="10144">MVACGTIFFFFPFLFLLSGGGALSLPVYLSSLKSNIRIFEVGVSGTTSILHNNHPHTPSPRLPFAFQAVANLMVAGLRASCQERKSRRLNGFD</sequence>
<keyword evidence="3" id="KW-1185">Reference proteome</keyword>
<name>A0A317SH28_9PEZI</name>
<gene>
    <name evidence="2" type="ORF">C7212DRAFT_334537</name>
</gene>
<feature type="signal peptide" evidence="1">
    <location>
        <begin position="1"/>
        <end position="24"/>
    </location>
</feature>
<evidence type="ECO:0000313" key="3">
    <source>
        <dbReference type="Proteomes" id="UP000246991"/>
    </source>
</evidence>
<evidence type="ECO:0000313" key="2">
    <source>
        <dbReference type="EMBL" id="PWW72706.1"/>
    </source>
</evidence>
<keyword evidence="1" id="KW-0732">Signal</keyword>
<dbReference type="Proteomes" id="UP000246991">
    <property type="component" value="Unassembled WGS sequence"/>
</dbReference>
<organism evidence="2 3">
    <name type="scientific">Tuber magnatum</name>
    <name type="common">white Piedmont truffle</name>
    <dbReference type="NCBI Taxonomy" id="42249"/>
    <lineage>
        <taxon>Eukaryota</taxon>
        <taxon>Fungi</taxon>
        <taxon>Dikarya</taxon>
        <taxon>Ascomycota</taxon>
        <taxon>Pezizomycotina</taxon>
        <taxon>Pezizomycetes</taxon>
        <taxon>Pezizales</taxon>
        <taxon>Tuberaceae</taxon>
        <taxon>Tuber</taxon>
    </lineage>
</organism>
<protein>
    <recommendedName>
        <fullName evidence="4">Secreted protein</fullName>
    </recommendedName>
</protein>
<feature type="chain" id="PRO_5016397461" description="Secreted protein" evidence="1">
    <location>
        <begin position="25"/>
        <end position="93"/>
    </location>
</feature>
<evidence type="ECO:0008006" key="4">
    <source>
        <dbReference type="Google" id="ProtNLM"/>
    </source>
</evidence>